<evidence type="ECO:0000256" key="2">
    <source>
        <dbReference type="ARBA" id="ARBA00007349"/>
    </source>
</evidence>
<proteinExistence type="inferred from homology"/>
<dbReference type="EMBL" id="CP002780">
    <property type="protein sequence ID" value="AEG58380.1"/>
    <property type="molecule type" value="Genomic_DNA"/>
</dbReference>
<dbReference type="InterPro" id="IPR030676">
    <property type="entry name" value="CitT-rel"/>
</dbReference>
<feature type="transmembrane region" description="Helical" evidence="6">
    <location>
        <begin position="181"/>
        <end position="203"/>
    </location>
</feature>
<feature type="transmembrane region" description="Helical" evidence="6">
    <location>
        <begin position="391"/>
        <end position="409"/>
    </location>
</feature>
<dbReference type="eggNOG" id="COG0471">
    <property type="taxonomic scope" value="Bacteria"/>
</dbReference>
<dbReference type="STRING" id="696281.Desru_0079"/>
<evidence type="ECO:0000313" key="8">
    <source>
        <dbReference type="Proteomes" id="UP000009234"/>
    </source>
</evidence>
<dbReference type="RefSeq" id="WP_013840162.1">
    <property type="nucleotide sequence ID" value="NC_015589.1"/>
</dbReference>
<feature type="transmembrane region" description="Helical" evidence="6">
    <location>
        <begin position="455"/>
        <end position="475"/>
    </location>
</feature>
<evidence type="ECO:0000256" key="1">
    <source>
        <dbReference type="ARBA" id="ARBA00004141"/>
    </source>
</evidence>
<keyword evidence="8" id="KW-1185">Reference proteome</keyword>
<feature type="transmembrane region" description="Helical" evidence="6">
    <location>
        <begin position="301"/>
        <end position="320"/>
    </location>
</feature>
<dbReference type="InterPro" id="IPR001898">
    <property type="entry name" value="SLC13A/DASS"/>
</dbReference>
<protein>
    <submittedName>
        <fullName evidence="7">Anion transporter</fullName>
    </submittedName>
</protein>
<dbReference type="PIRSF" id="PIRSF002457">
    <property type="entry name" value="DASS"/>
    <property type="match status" value="1"/>
</dbReference>
<dbReference type="HOGENOM" id="CLU_005170_7_3_9"/>
<feature type="transmembrane region" description="Helical" evidence="6">
    <location>
        <begin position="332"/>
        <end position="351"/>
    </location>
</feature>
<dbReference type="OrthoDB" id="37272at2"/>
<comment type="subcellular location">
    <subcellularLocation>
        <location evidence="1">Membrane</location>
        <topology evidence="1">Multi-pass membrane protein</topology>
    </subcellularLocation>
</comment>
<feature type="transmembrane region" description="Helical" evidence="6">
    <location>
        <begin position="363"/>
        <end position="385"/>
    </location>
</feature>
<feature type="transmembrane region" description="Helical" evidence="6">
    <location>
        <begin position="416"/>
        <end position="435"/>
    </location>
</feature>
<feature type="transmembrane region" description="Helical" evidence="6">
    <location>
        <begin position="224"/>
        <end position="246"/>
    </location>
</feature>
<evidence type="ECO:0000256" key="5">
    <source>
        <dbReference type="ARBA" id="ARBA00023136"/>
    </source>
</evidence>
<organism evidence="7 8">
    <name type="scientific">Desulforamulus ruminis (strain ATCC 23193 / DSM 2154 / NCIMB 8452 / DL)</name>
    <name type="common">Desulfotomaculum ruminis</name>
    <dbReference type="NCBI Taxonomy" id="696281"/>
    <lineage>
        <taxon>Bacteria</taxon>
        <taxon>Bacillati</taxon>
        <taxon>Bacillota</taxon>
        <taxon>Clostridia</taxon>
        <taxon>Eubacteriales</taxon>
        <taxon>Peptococcaceae</taxon>
        <taxon>Desulforamulus</taxon>
    </lineage>
</organism>
<feature type="transmembrane region" description="Helical" evidence="6">
    <location>
        <begin position="90"/>
        <end position="109"/>
    </location>
</feature>
<dbReference type="NCBIfam" id="TIGR00785">
    <property type="entry name" value="dass"/>
    <property type="match status" value="1"/>
</dbReference>
<gene>
    <name evidence="7" type="ordered locus">Desru_0079</name>
</gene>
<evidence type="ECO:0000256" key="6">
    <source>
        <dbReference type="SAM" id="Phobius"/>
    </source>
</evidence>
<comment type="similarity">
    <text evidence="2">Belongs to the SLC13A/DASS transporter (TC 2.A.47) family. DIT1 subfamily.</text>
</comment>
<dbReference type="AlphaFoldDB" id="F6DLT7"/>
<name>F6DLT7_DESRL</name>
<keyword evidence="4 6" id="KW-1133">Transmembrane helix</keyword>
<evidence type="ECO:0000313" key="7">
    <source>
        <dbReference type="EMBL" id="AEG58380.1"/>
    </source>
</evidence>
<keyword evidence="3 6" id="KW-0812">Transmembrane</keyword>
<reference evidence="7 8" key="2">
    <citation type="journal article" date="2012" name="Stand. Genomic Sci.">
        <title>Complete genome sequence of the sulfate-reducing firmicute Desulfotomaculum ruminis type strain (DL(T)).</title>
        <authorList>
            <person name="Spring S."/>
            <person name="Visser M."/>
            <person name="Lu M."/>
            <person name="Copeland A."/>
            <person name="Lapidus A."/>
            <person name="Lucas S."/>
            <person name="Cheng J.F."/>
            <person name="Han C."/>
            <person name="Tapia R."/>
            <person name="Goodwin L.A."/>
            <person name="Pitluck S."/>
            <person name="Ivanova N."/>
            <person name="Land M."/>
            <person name="Hauser L."/>
            <person name="Larimer F."/>
            <person name="Rohde M."/>
            <person name="Goker M."/>
            <person name="Detter J.C."/>
            <person name="Kyrpides N.C."/>
            <person name="Woyke T."/>
            <person name="Schaap P.J."/>
            <person name="Plugge C.M."/>
            <person name="Muyzer G."/>
            <person name="Kuever J."/>
            <person name="Pereira I.A."/>
            <person name="Parshina S.N."/>
            <person name="Bernier-Latmani R."/>
            <person name="Stams A.J."/>
            <person name="Klenk H.P."/>
        </authorList>
    </citation>
    <scope>NUCLEOTIDE SEQUENCE [LARGE SCALE GENOMIC DNA]</scope>
    <source>
        <strain evidence="8">ATCC 23193 / DSM 2154 / NCIB 8452 / DL</strain>
    </source>
</reference>
<dbReference type="KEGG" id="dru:Desru_0079"/>
<feature type="transmembrane region" description="Helical" evidence="6">
    <location>
        <begin position="278"/>
        <end position="294"/>
    </location>
</feature>
<dbReference type="PANTHER" id="PTHR42826">
    <property type="entry name" value="DICARBOXYLATE TRANSPORTER 2.1, CHLOROPLASTIC"/>
    <property type="match status" value="1"/>
</dbReference>
<sequence>MAHSTTNGNGFRLSWDSRFIRIVIPILFAALFFILPSPQGLSPQAWKLFGIFVGTILMLMLQGLPEPSAIFVGVASAGLMVVPLKDVLVGYTDSTVWLIVTAIMMSIGFKKSGLARRIGLILIKAFGKSSLGLGYVFSFMDLLLATSIPAAPARGGGLVYPLCQGVFDVVDSKPDQNPRRLGSYLTVLLYMISMTTGSLFITGMGPNVLSTKLADQILGIQISWPLWTMAALPGFIAFLFIPWVVYRIYPPEMHSVEGVRRMARGELEELGPVDWKEMVVAATFLLALGLWATSTISKIDVAIVAFLGVTIMTLFNIIQWKDIVETKETWSILIWFGGIIGLSSALDKVDFFKWLTLQMEQSLPIGGTNVFIAFIIIALVAILPHYVFPSLVGYVAAFAPVLFSFVAVTGVPKYPAFFLIAYLMVVSSTLTHYGNGLGPLLFGTGYVDKKTWWKIGFVVTALTTILYLTVGLFYWKLIGLW</sequence>
<dbReference type="Pfam" id="PF00939">
    <property type="entry name" value="Na_sulph_symp"/>
    <property type="match status" value="1"/>
</dbReference>
<feature type="transmembrane region" description="Helical" evidence="6">
    <location>
        <begin position="130"/>
        <end position="151"/>
    </location>
</feature>
<feature type="transmembrane region" description="Helical" evidence="6">
    <location>
        <begin position="19"/>
        <end position="38"/>
    </location>
</feature>
<dbReference type="GO" id="GO:0022857">
    <property type="term" value="F:transmembrane transporter activity"/>
    <property type="evidence" value="ECO:0007669"/>
    <property type="project" value="InterPro"/>
</dbReference>
<dbReference type="GO" id="GO:0016020">
    <property type="term" value="C:membrane"/>
    <property type="evidence" value="ECO:0007669"/>
    <property type="project" value="UniProtKB-SubCell"/>
</dbReference>
<accession>F6DLT7</accession>
<dbReference type="Proteomes" id="UP000009234">
    <property type="component" value="Chromosome"/>
</dbReference>
<feature type="transmembrane region" description="Helical" evidence="6">
    <location>
        <begin position="44"/>
        <end position="61"/>
    </location>
</feature>
<keyword evidence="5 6" id="KW-0472">Membrane</keyword>
<reference evidence="8" key="1">
    <citation type="submission" date="2011-05" db="EMBL/GenBank/DDBJ databases">
        <title>Complete sequence of Desulfotomaculum ruminis DSM 2154.</title>
        <authorList>
            <person name="Lucas S."/>
            <person name="Copeland A."/>
            <person name="Lapidus A."/>
            <person name="Cheng J.-F."/>
            <person name="Goodwin L."/>
            <person name="Pitluck S."/>
            <person name="Lu M."/>
            <person name="Detter J.C."/>
            <person name="Han C."/>
            <person name="Tapia R."/>
            <person name="Land M."/>
            <person name="Hauser L."/>
            <person name="Kyrpides N."/>
            <person name="Ivanova N."/>
            <person name="Mikhailova N."/>
            <person name="Pagani I."/>
            <person name="Stams A.J.M."/>
            <person name="Plugge C.M."/>
            <person name="Muyzer G."/>
            <person name="Kuever J."/>
            <person name="Parshina S.N."/>
            <person name="Ivanova A.E."/>
            <person name="Nazina T.N."/>
            <person name="Brambilla E."/>
            <person name="Spring S."/>
            <person name="Klenk H.-P."/>
            <person name="Woyke T."/>
        </authorList>
    </citation>
    <scope>NUCLEOTIDE SEQUENCE [LARGE SCALE GENOMIC DNA]</scope>
    <source>
        <strain evidence="8">ATCC 23193 / DSM 2154 / NCIB 8452 / DL</strain>
    </source>
</reference>
<evidence type="ECO:0000256" key="3">
    <source>
        <dbReference type="ARBA" id="ARBA00022692"/>
    </source>
</evidence>
<evidence type="ECO:0000256" key="4">
    <source>
        <dbReference type="ARBA" id="ARBA00022989"/>
    </source>
</evidence>